<dbReference type="KEGG" id="mam:Mesau_05158"/>
<dbReference type="RefSeq" id="WP_015318842.1">
    <property type="nucleotide sequence ID" value="NC_019973.1"/>
</dbReference>
<dbReference type="eggNOG" id="COG1268">
    <property type="taxonomic scope" value="Bacteria"/>
</dbReference>
<keyword evidence="3" id="KW-0812">Transmembrane</keyword>
<dbReference type="Pfam" id="PF02632">
    <property type="entry name" value="BioY"/>
    <property type="match status" value="1"/>
</dbReference>
<sequence>MTNLVFSSARPSFSPLRLQQRSLGWQAGAVVLGTLLLALSSHIEVPMVPVPVTMQTFAVTLIGALYGWRLGAVTIAAWLVEGAVGFPVLAGGAAGIQHFVGPTGGYLFAFPVTGALVGWLAERGWNGNRVLPAFAAMLLGNLACLALGTAWLAVLIGAEKAVTFGFVPFIVGGLLKSALGAATLMALPRGKMNLPKP</sequence>
<dbReference type="PANTHER" id="PTHR34295:SF1">
    <property type="entry name" value="BIOTIN TRANSPORTER BIOY"/>
    <property type="match status" value="1"/>
</dbReference>
<keyword evidence="2" id="KW-0813">Transport</keyword>
<evidence type="ECO:0000256" key="1">
    <source>
        <dbReference type="ARBA" id="ARBA00010692"/>
    </source>
</evidence>
<gene>
    <name evidence="4" type="ordered locus">Mesau_05158</name>
</gene>
<dbReference type="Gene3D" id="1.10.1760.20">
    <property type="match status" value="1"/>
</dbReference>
<dbReference type="STRING" id="754035.Mesau_05158"/>
<comment type="subcellular location">
    <subcellularLocation>
        <location evidence="2">Cell membrane</location>
        <topology evidence="2">Multi-pass membrane protein</topology>
    </subcellularLocation>
</comment>
<dbReference type="GO" id="GO:0015225">
    <property type="term" value="F:biotin transmembrane transporter activity"/>
    <property type="evidence" value="ECO:0007669"/>
    <property type="project" value="UniProtKB-UniRule"/>
</dbReference>
<dbReference type="Proteomes" id="UP000010998">
    <property type="component" value="Chromosome"/>
</dbReference>
<comment type="similarity">
    <text evidence="1 2">Belongs to the BioY family.</text>
</comment>
<dbReference type="GO" id="GO:0005886">
    <property type="term" value="C:plasma membrane"/>
    <property type="evidence" value="ECO:0007669"/>
    <property type="project" value="UniProtKB-SubCell"/>
</dbReference>
<dbReference type="OrthoDB" id="9803495at2"/>
<dbReference type="PIRSF" id="PIRSF016661">
    <property type="entry name" value="BioY"/>
    <property type="match status" value="1"/>
</dbReference>
<dbReference type="InterPro" id="IPR003784">
    <property type="entry name" value="BioY"/>
</dbReference>
<evidence type="ECO:0000256" key="2">
    <source>
        <dbReference type="PIRNR" id="PIRNR016661"/>
    </source>
</evidence>
<protein>
    <recommendedName>
        <fullName evidence="2">Biotin transporter</fullName>
    </recommendedName>
</protein>
<proteinExistence type="inferred from homology"/>
<reference evidence="5" key="1">
    <citation type="submission" date="2012-02" db="EMBL/GenBank/DDBJ databases">
        <title>Complete sequence of Mesorhizobium australicum WSM2073.</title>
        <authorList>
            <person name="Lucas S."/>
            <person name="Han J."/>
            <person name="Lapidus A."/>
            <person name="Cheng J.-F."/>
            <person name="Goodwin L."/>
            <person name="Pitluck S."/>
            <person name="Peters L."/>
            <person name="Gu W."/>
            <person name="Detter J.C."/>
            <person name="Han C."/>
            <person name="Tapia R."/>
            <person name="Land M."/>
            <person name="Hauser L."/>
            <person name="Kyrpides N."/>
            <person name="Ivanova N."/>
            <person name="Pagani I."/>
            <person name="Reeve W.G."/>
            <person name="Howieson J.G."/>
            <person name="Tiwari R.P."/>
            <person name="O'Hara G.W."/>
            <person name="Atkins C.A."/>
            <person name="Ronson C.W."/>
            <person name="Nandasena K.G."/>
            <person name="Woyke T."/>
        </authorList>
    </citation>
    <scope>NUCLEOTIDE SEQUENCE [LARGE SCALE GENOMIC DNA]</scope>
    <source>
        <strain evidence="5">LMG 24608 / HAMBI 3006 / WSM2073</strain>
    </source>
</reference>
<feature type="transmembrane region" description="Helical" evidence="3">
    <location>
        <begin position="133"/>
        <end position="158"/>
    </location>
</feature>
<dbReference type="GeneID" id="90992454"/>
<keyword evidence="2 3" id="KW-0472">Membrane</keyword>
<evidence type="ECO:0000313" key="4">
    <source>
        <dbReference type="EMBL" id="AGB47468.1"/>
    </source>
</evidence>
<dbReference type="EMBL" id="CP003358">
    <property type="protein sequence ID" value="AGB47468.1"/>
    <property type="molecule type" value="Genomic_DNA"/>
</dbReference>
<feature type="transmembrane region" description="Helical" evidence="3">
    <location>
        <begin position="23"/>
        <end position="43"/>
    </location>
</feature>
<dbReference type="PANTHER" id="PTHR34295">
    <property type="entry name" value="BIOTIN TRANSPORTER BIOY"/>
    <property type="match status" value="1"/>
</dbReference>
<keyword evidence="5" id="KW-1185">Reference proteome</keyword>
<evidence type="ECO:0000256" key="3">
    <source>
        <dbReference type="SAM" id="Phobius"/>
    </source>
</evidence>
<dbReference type="AlphaFoldDB" id="L0KTQ6"/>
<dbReference type="HOGENOM" id="CLU_077931_2_2_5"/>
<keyword evidence="2" id="KW-1003">Cell membrane</keyword>
<feature type="transmembrane region" description="Helical" evidence="3">
    <location>
        <begin position="49"/>
        <end position="68"/>
    </location>
</feature>
<organism evidence="4 5">
    <name type="scientific">Mesorhizobium australicum (strain HAMBI 3006 / LMG 24608 / WSM2073)</name>
    <dbReference type="NCBI Taxonomy" id="754035"/>
    <lineage>
        <taxon>Bacteria</taxon>
        <taxon>Pseudomonadati</taxon>
        <taxon>Pseudomonadota</taxon>
        <taxon>Alphaproteobacteria</taxon>
        <taxon>Hyphomicrobiales</taxon>
        <taxon>Phyllobacteriaceae</taxon>
        <taxon>Mesorhizobium</taxon>
    </lineage>
</organism>
<feature type="transmembrane region" description="Helical" evidence="3">
    <location>
        <begin position="164"/>
        <end position="187"/>
    </location>
</feature>
<name>L0KTQ6_MESAW</name>
<evidence type="ECO:0000313" key="5">
    <source>
        <dbReference type="Proteomes" id="UP000010998"/>
    </source>
</evidence>
<keyword evidence="3" id="KW-1133">Transmembrane helix</keyword>
<accession>L0KTQ6</accession>
<feature type="transmembrane region" description="Helical" evidence="3">
    <location>
        <begin position="103"/>
        <end position="121"/>
    </location>
</feature>